<evidence type="ECO:0000313" key="1">
    <source>
        <dbReference type="EMBL" id="MDX8140803.1"/>
    </source>
</evidence>
<dbReference type="RefSeq" id="WP_319973148.1">
    <property type="nucleotide sequence ID" value="NZ_JAXAVU010000001.1"/>
</dbReference>
<protein>
    <submittedName>
        <fullName evidence="1">Uncharacterized protein</fullName>
    </submittedName>
</protein>
<proteinExistence type="predicted"/>
<name>A0ABU4UMS9_9PSEU</name>
<reference evidence="1 2" key="1">
    <citation type="submission" date="2023-11" db="EMBL/GenBank/DDBJ databases">
        <title>Lentzea sokolovensis, sp. nov., Lentzea kristufkii, sp. nov., and Lentzea miocenensis, sp. nov., rare actinobacteria from Sokolov Coal Basin, Miocene lacustrine sediment, Czech Republic.</title>
        <authorList>
            <person name="Lara A."/>
            <person name="Kotroba L."/>
            <person name="Nouioui I."/>
            <person name="Neumann-Schaal M."/>
            <person name="Mast Y."/>
            <person name="Chronakova A."/>
        </authorList>
    </citation>
    <scope>NUCLEOTIDE SEQUENCE [LARGE SCALE GENOMIC DNA]</scope>
    <source>
        <strain evidence="1 2">BCCO 10_0061</strain>
    </source>
</reference>
<gene>
    <name evidence="1" type="ORF">SK854_01680</name>
</gene>
<sequence length="289" mass="31922">MELEIVVRPRDEDVGSKLDEAPGWPDYARELREVFRVAVEASGAGALEVSGLMVHEPLPDRLSWLREGISIAAAEVADLYTETVGRGSSPLFCLASDVLRIELCWDGWVFLPTTQEVYDALDDLPEEHLEIGWRPSRPDPEPDGVVEFSADEDFWAQVRLAARHKTTLLGERWASGTCGTRWFLLSPENVDDVIAAVEPGSLISVAVDPDLRVRLVDRSFTAFTAPLGPGELVYREVWFGVDDDAELAEVTGAGFDLFLSDAALAELYAVVPDADGVARRRWDDPKQVL</sequence>
<reference evidence="1 2" key="2">
    <citation type="submission" date="2023-11" db="EMBL/GenBank/DDBJ databases">
        <authorList>
            <person name="Lara A.C."/>
            <person name="Chronakova A."/>
        </authorList>
    </citation>
    <scope>NUCLEOTIDE SEQUENCE [LARGE SCALE GENOMIC DNA]</scope>
    <source>
        <strain evidence="1 2">BCCO 10_0061</strain>
    </source>
</reference>
<dbReference type="Proteomes" id="UP001285352">
    <property type="component" value="Unassembled WGS sequence"/>
</dbReference>
<evidence type="ECO:0000313" key="2">
    <source>
        <dbReference type="Proteomes" id="UP001285352"/>
    </source>
</evidence>
<accession>A0ABU4UMS9</accession>
<organism evidence="1 2">
    <name type="scientific">Lentzea sokolovensis</name>
    <dbReference type="NCBI Taxonomy" id="3095429"/>
    <lineage>
        <taxon>Bacteria</taxon>
        <taxon>Bacillati</taxon>
        <taxon>Actinomycetota</taxon>
        <taxon>Actinomycetes</taxon>
        <taxon>Pseudonocardiales</taxon>
        <taxon>Pseudonocardiaceae</taxon>
        <taxon>Lentzea</taxon>
    </lineage>
</organism>
<keyword evidence="2" id="KW-1185">Reference proteome</keyword>
<dbReference type="EMBL" id="JAXAVU010000001">
    <property type="protein sequence ID" value="MDX8140803.1"/>
    <property type="molecule type" value="Genomic_DNA"/>
</dbReference>
<comment type="caution">
    <text evidence="1">The sequence shown here is derived from an EMBL/GenBank/DDBJ whole genome shotgun (WGS) entry which is preliminary data.</text>
</comment>